<gene>
    <name evidence="1" type="ORF">D3105_28275</name>
</gene>
<dbReference type="Gene3D" id="3.40.50.1000">
    <property type="entry name" value="HAD superfamily/HAD-like"/>
    <property type="match status" value="1"/>
</dbReference>
<proteinExistence type="predicted"/>
<protein>
    <submittedName>
        <fullName evidence="1">HAD family phosphatase</fullName>
    </submittedName>
</protein>
<dbReference type="InterPro" id="IPR023214">
    <property type="entry name" value="HAD_sf"/>
</dbReference>
<dbReference type="EMBL" id="QWFA01000200">
    <property type="protein sequence ID" value="ROV65297.1"/>
    <property type="molecule type" value="Genomic_DNA"/>
</dbReference>
<comment type="caution">
    <text evidence="1">The sequence shown here is derived from an EMBL/GenBank/DDBJ whole genome shotgun (WGS) entry which is preliminary data.</text>
</comment>
<sequence length="239" mass="25991">MPSLRLAALNIDGVLLNDTFSPVIHQFVVSRGGTYSAALERSVFSQSQHIAGQRLAAAVGGGMTGEAALAAYFEERAAHVGRHPVTITPGTHRLLHRLRSAGLRTVCYGGLGKEHFDRHLGRYAHLFDGPGYVSTNDIRPGLREITEDVFGLRPAQALFVDDVARVAEAARALGTAFVGHPSAFAHSHQRTLMREAGVRHMIDRLDALDDGLLHRIDQEMSTETFWSPALVAAGRERQA</sequence>
<evidence type="ECO:0000313" key="2">
    <source>
        <dbReference type="Proteomes" id="UP000285596"/>
    </source>
</evidence>
<organism evidence="1 2">
    <name type="scientific">Streptomyces globisporus</name>
    <dbReference type="NCBI Taxonomy" id="1908"/>
    <lineage>
        <taxon>Bacteria</taxon>
        <taxon>Bacillati</taxon>
        <taxon>Actinomycetota</taxon>
        <taxon>Actinomycetes</taxon>
        <taxon>Kitasatosporales</taxon>
        <taxon>Streptomycetaceae</taxon>
        <taxon>Streptomyces</taxon>
    </lineage>
</organism>
<reference evidence="1 2" key="1">
    <citation type="submission" date="2018-08" db="EMBL/GenBank/DDBJ databases">
        <title>Streptomyces globisporus 1912-4Crt, whole genome shotgun sequence.</title>
        <authorList>
            <person name="Matselyukh B."/>
        </authorList>
    </citation>
    <scope>NUCLEOTIDE SEQUENCE [LARGE SCALE GENOMIC DNA]</scope>
    <source>
        <strain evidence="1 2">1912-4Crt</strain>
    </source>
</reference>
<dbReference type="SUPFAM" id="SSF56784">
    <property type="entry name" value="HAD-like"/>
    <property type="match status" value="1"/>
</dbReference>
<dbReference type="AlphaFoldDB" id="A0A423USH0"/>
<dbReference type="InterPro" id="IPR036412">
    <property type="entry name" value="HAD-like_sf"/>
</dbReference>
<accession>A0A423USH0</accession>
<dbReference type="Proteomes" id="UP000285596">
    <property type="component" value="Unassembled WGS sequence"/>
</dbReference>
<evidence type="ECO:0000313" key="1">
    <source>
        <dbReference type="EMBL" id="ROV65297.1"/>
    </source>
</evidence>
<name>A0A423USH0_STRGL</name>
<dbReference type="RefSeq" id="WP_118905805.1">
    <property type="nucleotide sequence ID" value="NZ_QWFA01000200.1"/>
</dbReference>